<keyword evidence="9 16" id="KW-1133">Transmembrane helix</keyword>
<keyword evidence="10 16" id="KW-0520">NAD</keyword>
<keyword evidence="6 16" id="KW-0288">FMN</keyword>
<keyword evidence="19" id="KW-1185">Reference proteome</keyword>
<evidence type="ECO:0000313" key="18">
    <source>
        <dbReference type="EMBL" id="ERJ98889.1"/>
    </source>
</evidence>
<feature type="transmembrane region" description="Helical" evidence="16">
    <location>
        <begin position="273"/>
        <end position="292"/>
    </location>
</feature>
<dbReference type="GO" id="GO:0016655">
    <property type="term" value="F:oxidoreductase activity, acting on NAD(P)H, quinone or similar compound as acceptor"/>
    <property type="evidence" value="ECO:0007669"/>
    <property type="project" value="UniProtKB-UniRule"/>
</dbReference>
<evidence type="ECO:0000256" key="13">
    <source>
        <dbReference type="ARBA" id="ARBA00023075"/>
    </source>
</evidence>
<feature type="transmembrane region" description="Helical" evidence="16">
    <location>
        <begin position="167"/>
        <end position="188"/>
    </location>
</feature>
<feature type="transmembrane region" description="Helical" evidence="16">
    <location>
        <begin position="328"/>
        <end position="346"/>
    </location>
</feature>
<evidence type="ECO:0000256" key="5">
    <source>
        <dbReference type="ARBA" id="ARBA00022630"/>
    </source>
</evidence>
<reference evidence="18 19" key="1">
    <citation type="submission" date="2013-08" db="EMBL/GenBank/DDBJ databases">
        <authorList>
            <person name="Durkin A.S."/>
            <person name="Haft D.R."/>
            <person name="McCorrison J."/>
            <person name="Torralba M."/>
            <person name="Gillis M."/>
            <person name="Haft D.H."/>
            <person name="Methe B."/>
            <person name="Sutton G."/>
            <person name="Nelson K.E."/>
        </authorList>
    </citation>
    <scope>NUCLEOTIDE SEQUENCE [LARGE SCALE GENOMIC DNA]</scope>
    <source>
        <strain evidence="18 19">F0068</strain>
    </source>
</reference>
<keyword evidence="8 16" id="KW-1278">Translocase</keyword>
<evidence type="ECO:0000256" key="9">
    <source>
        <dbReference type="ARBA" id="ARBA00022989"/>
    </source>
</evidence>
<comment type="caution">
    <text evidence="18">The sequence shown here is derived from an EMBL/GenBank/DDBJ whole genome shotgun (WGS) entry which is preliminary data.</text>
</comment>
<dbReference type="NCBIfam" id="NF003756">
    <property type="entry name" value="PRK05349.1"/>
    <property type="match status" value="1"/>
</dbReference>
<keyword evidence="18" id="KW-0560">Oxidoreductase</keyword>
<keyword evidence="4 16" id="KW-0597">Phosphoprotein</keyword>
<dbReference type="GO" id="GO:0055085">
    <property type="term" value="P:transmembrane transport"/>
    <property type="evidence" value="ECO:0007669"/>
    <property type="project" value="InterPro"/>
</dbReference>
<name>U2MB11_9BACT</name>
<dbReference type="Proteomes" id="UP000016600">
    <property type="component" value="Unassembled WGS sequence"/>
</dbReference>
<dbReference type="NCBIfam" id="TIGR01937">
    <property type="entry name" value="nqrB"/>
    <property type="match status" value="1"/>
</dbReference>
<keyword evidence="11 16" id="KW-0915">Sodium</keyword>
<dbReference type="GO" id="GO:0010181">
    <property type="term" value="F:FMN binding"/>
    <property type="evidence" value="ECO:0007669"/>
    <property type="project" value="InterPro"/>
</dbReference>
<evidence type="ECO:0000313" key="19">
    <source>
        <dbReference type="Proteomes" id="UP000016600"/>
    </source>
</evidence>
<keyword evidence="7 16" id="KW-0812">Transmembrane</keyword>
<evidence type="ECO:0000256" key="11">
    <source>
        <dbReference type="ARBA" id="ARBA00023053"/>
    </source>
</evidence>
<comment type="cofactor">
    <cofactor evidence="16 17">
        <name>FMN</name>
        <dbReference type="ChEBI" id="CHEBI:58210"/>
    </cofactor>
</comment>
<comment type="subunit">
    <text evidence="16">Composed of six subunits; NqrA, NqrB, NqrC, NqrD, NqrE and NqrF.</text>
</comment>
<organism evidence="18 19">
    <name type="scientific">Hoylesella pleuritidis F0068</name>
    <dbReference type="NCBI Taxonomy" id="1081904"/>
    <lineage>
        <taxon>Bacteria</taxon>
        <taxon>Pseudomonadati</taxon>
        <taxon>Bacteroidota</taxon>
        <taxon>Bacteroidia</taxon>
        <taxon>Bacteroidales</taxon>
        <taxon>Prevotellaceae</taxon>
        <taxon>Hoylesella</taxon>
    </lineage>
</organism>
<keyword evidence="13 16" id="KW-0830">Ubiquinone</keyword>
<keyword evidence="1 16" id="KW-0813">Transport</keyword>
<feature type="modified residue" description="FMN phosphoryl threonine" evidence="16 17">
    <location>
        <position position="221"/>
    </location>
</feature>
<sequence>MSGLRNYLNRIKPQFEDGGKLHAFRSVFEGFESFLYVPNTTARTGAHIHDAIDSKRIMSIVVIALMPALLFGMYNIGYQNYRLAGTLADASFLDLFFFGFLAVLPKILVSYIVGLGIEFAWAQWKGEEIQEGYLVSGIIIPMIVPVNCPLWILAIACAFAVVFAKEIFGGTGMNIFNVALITRAFLFFSYPSKMSGDAVWVAKDTIFGLGNTLPDAMTCATPLGEIAQGSGVPYTLCDMITGFIPGSIGETSVIAITIGAVILLWTGIASWKTMTSVFVGGGLIAALFSALGSTPIPWYEHLVLGGFAFGAVFMATDPVTSARTESGKYVYGLLIGAMAIVIRVMNPGYPEGMMLAILLMNMFAPLIDHCVVQRNIGKRMKRLISNER</sequence>
<feature type="transmembrane region" description="Helical" evidence="16">
    <location>
        <begin position="57"/>
        <end position="76"/>
    </location>
</feature>
<keyword evidence="3" id="KW-0997">Cell inner membrane</keyword>
<evidence type="ECO:0000256" key="2">
    <source>
        <dbReference type="ARBA" id="ARBA00022475"/>
    </source>
</evidence>
<dbReference type="GO" id="GO:0005886">
    <property type="term" value="C:plasma membrane"/>
    <property type="evidence" value="ECO:0007669"/>
    <property type="project" value="UniProtKB-SubCell"/>
</dbReference>
<evidence type="ECO:0000256" key="7">
    <source>
        <dbReference type="ARBA" id="ARBA00022692"/>
    </source>
</evidence>
<gene>
    <name evidence="16 18" type="primary">nqrB</name>
    <name evidence="18" type="ORF">HMPREF1218_0753</name>
</gene>
<dbReference type="InterPro" id="IPR010966">
    <property type="entry name" value="NqrB"/>
</dbReference>
<dbReference type="RefSeq" id="WP_021584752.1">
    <property type="nucleotide sequence ID" value="NZ_AWET01000045.1"/>
</dbReference>
<comment type="subcellular location">
    <subcellularLocation>
        <location evidence="16">Cell membrane</location>
        <topology evidence="16">Multi-pass membrane protein</topology>
    </subcellularLocation>
</comment>
<keyword evidence="12 16" id="KW-0406">Ion transport</keyword>
<dbReference type="EC" id="7.2.1.1" evidence="16"/>
<keyword evidence="14 16" id="KW-0472">Membrane</keyword>
<dbReference type="PATRIC" id="fig|1081904.3.peg.2184"/>
<evidence type="ECO:0000256" key="14">
    <source>
        <dbReference type="ARBA" id="ARBA00023136"/>
    </source>
</evidence>
<dbReference type="HAMAP" id="MF_00426">
    <property type="entry name" value="NqrB"/>
    <property type="match status" value="1"/>
</dbReference>
<protein>
    <recommendedName>
        <fullName evidence="16">Na(+)-translocating NADH-quinone reductase subunit B</fullName>
        <shortName evidence="16">Na(+)-NQR subunit B</shortName>
        <shortName evidence="16">Na(+)-translocating NQR subunit B</shortName>
        <ecNumber evidence="16">7.2.1.1</ecNumber>
    </recommendedName>
    <alternativeName>
        <fullName evidence="16">NQR complex subunit B</fullName>
    </alternativeName>
    <alternativeName>
        <fullName evidence="16">NQR-1 subunit B</fullName>
    </alternativeName>
</protein>
<proteinExistence type="inferred from homology"/>
<dbReference type="PANTHER" id="PTHR30578:SF1">
    <property type="entry name" value="NA(+)-TRANSLOCATING NADH-QUINONE REDUCTASE SUBUNIT B"/>
    <property type="match status" value="1"/>
</dbReference>
<dbReference type="Pfam" id="PF03116">
    <property type="entry name" value="NQR2_RnfD_RnfE"/>
    <property type="match status" value="1"/>
</dbReference>
<feature type="transmembrane region" description="Helical" evidence="16">
    <location>
        <begin position="96"/>
        <end position="121"/>
    </location>
</feature>
<evidence type="ECO:0000256" key="15">
    <source>
        <dbReference type="ARBA" id="ARBA00023201"/>
    </source>
</evidence>
<dbReference type="PANTHER" id="PTHR30578">
    <property type="entry name" value="ELECTRON TRANSPORT COMPLEX PROTEIN RNFD"/>
    <property type="match status" value="1"/>
</dbReference>
<feature type="transmembrane region" description="Helical" evidence="16">
    <location>
        <begin position="352"/>
        <end position="372"/>
    </location>
</feature>
<evidence type="ECO:0000256" key="1">
    <source>
        <dbReference type="ARBA" id="ARBA00022448"/>
    </source>
</evidence>
<evidence type="ECO:0000256" key="8">
    <source>
        <dbReference type="ARBA" id="ARBA00022967"/>
    </source>
</evidence>
<evidence type="ECO:0000256" key="4">
    <source>
        <dbReference type="ARBA" id="ARBA00022553"/>
    </source>
</evidence>
<accession>U2MB11</accession>
<keyword evidence="2 16" id="KW-1003">Cell membrane</keyword>
<dbReference type="AlphaFoldDB" id="U2MB11"/>
<evidence type="ECO:0000256" key="6">
    <source>
        <dbReference type="ARBA" id="ARBA00022643"/>
    </source>
</evidence>
<feature type="transmembrane region" description="Helical" evidence="16">
    <location>
        <begin position="133"/>
        <end position="161"/>
    </location>
</feature>
<dbReference type="EMBL" id="AWET01000045">
    <property type="protein sequence ID" value="ERJ98889.1"/>
    <property type="molecule type" value="Genomic_DNA"/>
</dbReference>
<dbReference type="GO" id="GO:0022904">
    <property type="term" value="P:respiratory electron transport chain"/>
    <property type="evidence" value="ECO:0007669"/>
    <property type="project" value="InterPro"/>
</dbReference>
<comment type="similarity">
    <text evidence="16">Belongs to the NqrB/RnfD family.</text>
</comment>
<keyword evidence="5 16" id="KW-0285">Flavoprotein</keyword>
<evidence type="ECO:0000256" key="12">
    <source>
        <dbReference type="ARBA" id="ARBA00023065"/>
    </source>
</evidence>
<dbReference type="GO" id="GO:0006814">
    <property type="term" value="P:sodium ion transport"/>
    <property type="evidence" value="ECO:0007669"/>
    <property type="project" value="UniProtKB-UniRule"/>
</dbReference>
<comment type="catalytic activity">
    <reaction evidence="16">
        <text>a ubiquinone + n Na(+)(in) + NADH + H(+) = a ubiquinol + n Na(+)(out) + NAD(+)</text>
        <dbReference type="Rhea" id="RHEA:47748"/>
        <dbReference type="Rhea" id="RHEA-COMP:9565"/>
        <dbReference type="Rhea" id="RHEA-COMP:9566"/>
        <dbReference type="ChEBI" id="CHEBI:15378"/>
        <dbReference type="ChEBI" id="CHEBI:16389"/>
        <dbReference type="ChEBI" id="CHEBI:17976"/>
        <dbReference type="ChEBI" id="CHEBI:29101"/>
        <dbReference type="ChEBI" id="CHEBI:57540"/>
        <dbReference type="ChEBI" id="CHEBI:57945"/>
        <dbReference type="EC" id="7.2.1.1"/>
    </reaction>
</comment>
<dbReference type="PIRSF" id="PIRSF016055">
    <property type="entry name" value="NADH-UbQ_OxRdtase_B_su"/>
    <property type="match status" value="1"/>
</dbReference>
<dbReference type="InterPro" id="IPR004338">
    <property type="entry name" value="NqrB/RnfD"/>
</dbReference>
<keyword evidence="15 16" id="KW-0739">Sodium transport</keyword>
<evidence type="ECO:0000256" key="16">
    <source>
        <dbReference type="HAMAP-Rule" id="MF_00426"/>
    </source>
</evidence>
<evidence type="ECO:0000256" key="10">
    <source>
        <dbReference type="ARBA" id="ARBA00023027"/>
    </source>
</evidence>
<feature type="transmembrane region" description="Helical" evidence="16">
    <location>
        <begin position="298"/>
        <end position="316"/>
    </location>
</feature>
<comment type="function">
    <text evidence="16">NQR complex catalyzes the reduction of ubiquinone-1 to ubiquinol by two successive reactions, coupled with the transport of Na(+) ions from the cytoplasm to the periplasm. NqrA to NqrE are probably involved in the second step, the conversion of ubisemiquinone to ubiquinol.</text>
</comment>
<evidence type="ECO:0000256" key="17">
    <source>
        <dbReference type="PIRSR" id="PIRSR016055-50"/>
    </source>
</evidence>
<evidence type="ECO:0000256" key="3">
    <source>
        <dbReference type="ARBA" id="ARBA00022519"/>
    </source>
</evidence>